<organism evidence="1">
    <name type="scientific">marine sediment metagenome</name>
    <dbReference type="NCBI Taxonomy" id="412755"/>
    <lineage>
        <taxon>unclassified sequences</taxon>
        <taxon>metagenomes</taxon>
        <taxon>ecological metagenomes</taxon>
    </lineage>
</organism>
<accession>A0A0F9ABQ3</accession>
<sequence length="467" mass="53080">YNETKNFPHYVKVDADGELITGLFSIKSPTNKPTLLPTTEFDSEDFEEDVDALYLGECGIVQCVYTVITKEGDESNPSPISDSRMLQFFKKDLIDKNDERWIDNFQISNLSVPTLTGDLTEQLKYFNVYFRIIRYSEGEAAQPFYFSQRFDIVDKESNKGDTGNGYLVSVPQDESIQLSYENDIAPYAKHAAEVSGIVGFANIREKTKFPFNFEKFCPIQVNNINNKNFVDAIVQIRIYDGNNTGTLDHNDVQVDMIEDLDLAYYNRVGANEMTKLDEIRIYDDDLTTPIKTIYDNYNGQAFLDVFVKIPLLVAGQIKYLYLCFNTTTADDEDLGVITQEYKTTEYGQFTLKSESTMVPLFDTERVKSAKTIICSPMDYQDKSTEIINLADDNSPGEIVGDLGGFIERQTKQLTMLYSVGSGAMKHIGTEAQGIAFTEVRYSELPFTLMPNKVTMWGRIEYYDIDQA</sequence>
<protein>
    <recommendedName>
        <fullName evidence="2">DUF2341 domain-containing protein</fullName>
    </recommendedName>
</protein>
<dbReference type="InterPro" id="IPR018247">
    <property type="entry name" value="EF_Hand_1_Ca_BS"/>
</dbReference>
<name>A0A0F9ABQ3_9ZZZZ</name>
<gene>
    <name evidence="1" type="ORF">LCGC14_2591710</name>
</gene>
<reference evidence="1" key="1">
    <citation type="journal article" date="2015" name="Nature">
        <title>Complex archaea that bridge the gap between prokaryotes and eukaryotes.</title>
        <authorList>
            <person name="Spang A."/>
            <person name="Saw J.H."/>
            <person name="Jorgensen S.L."/>
            <person name="Zaremba-Niedzwiedzka K."/>
            <person name="Martijn J."/>
            <person name="Lind A.E."/>
            <person name="van Eijk R."/>
            <person name="Schleper C."/>
            <person name="Guy L."/>
            <person name="Ettema T.J."/>
        </authorList>
    </citation>
    <scope>NUCLEOTIDE SEQUENCE</scope>
</reference>
<dbReference type="AlphaFoldDB" id="A0A0F9ABQ3"/>
<comment type="caution">
    <text evidence="1">The sequence shown here is derived from an EMBL/GenBank/DDBJ whole genome shotgun (WGS) entry which is preliminary data.</text>
</comment>
<feature type="non-terminal residue" evidence="1">
    <location>
        <position position="1"/>
    </location>
</feature>
<dbReference type="EMBL" id="LAZR01043522">
    <property type="protein sequence ID" value="KKL06870.1"/>
    <property type="molecule type" value="Genomic_DNA"/>
</dbReference>
<evidence type="ECO:0000313" key="1">
    <source>
        <dbReference type="EMBL" id="KKL06870.1"/>
    </source>
</evidence>
<evidence type="ECO:0008006" key="2">
    <source>
        <dbReference type="Google" id="ProtNLM"/>
    </source>
</evidence>
<proteinExistence type="predicted"/>
<dbReference type="PROSITE" id="PS00018">
    <property type="entry name" value="EF_HAND_1"/>
    <property type="match status" value="1"/>
</dbReference>
<feature type="non-terminal residue" evidence="1">
    <location>
        <position position="467"/>
    </location>
</feature>